<dbReference type="Pfam" id="PF02698">
    <property type="entry name" value="DUF218"/>
    <property type="match status" value="1"/>
</dbReference>
<dbReference type="InterPro" id="IPR014729">
    <property type="entry name" value="Rossmann-like_a/b/a_fold"/>
</dbReference>
<dbReference type="EMBL" id="CP016094">
    <property type="protein sequence ID" value="AOS44754.1"/>
    <property type="molecule type" value="Genomic_DNA"/>
</dbReference>
<feature type="transmembrane region" description="Helical" evidence="1">
    <location>
        <begin position="32"/>
        <end position="54"/>
    </location>
</feature>
<protein>
    <recommendedName>
        <fullName evidence="2">DUF218 domain-containing protein</fullName>
    </recommendedName>
</protein>
<evidence type="ECO:0000259" key="2">
    <source>
        <dbReference type="Pfam" id="PF02698"/>
    </source>
</evidence>
<dbReference type="PANTHER" id="PTHR30336">
    <property type="entry name" value="INNER MEMBRANE PROTEIN, PROBABLE PERMEASE"/>
    <property type="match status" value="1"/>
</dbReference>
<proteinExistence type="predicted"/>
<gene>
    <name evidence="3" type="ORF">Verru16b_01822</name>
</gene>
<dbReference type="KEGG" id="obg:Verru16b_01822"/>
<feature type="domain" description="DUF218" evidence="2">
    <location>
        <begin position="73"/>
        <end position="240"/>
    </location>
</feature>
<evidence type="ECO:0000313" key="3">
    <source>
        <dbReference type="EMBL" id="AOS44754.1"/>
    </source>
</evidence>
<sequence length="248" mass="27830">MLILNKVLPLLVLPFGLVCGLVLLALWRKKWWPGIVALGVLYVCSLPVVAGFLIGRLESRYPRLEPAAAGPADAVVVLGGVLGYLPPDEQLGSWLVRYERFDAGLALLEAGRVPQVVFTGALMPWDHRTVSEGEELRRLARFRGVAADRIVVTRRIANTADEARAVAELVRERGWRRVILVTTGWHMPRSVLLFRRAGVDCLPFPVEVRFNPGRPLLITDFLPSAAAWKETETALRECYGYLFYRLFR</sequence>
<dbReference type="GO" id="GO:0005886">
    <property type="term" value="C:plasma membrane"/>
    <property type="evidence" value="ECO:0007669"/>
    <property type="project" value="TreeGrafter"/>
</dbReference>
<dbReference type="InterPro" id="IPR051599">
    <property type="entry name" value="Cell_Envelope_Assoc"/>
</dbReference>
<dbReference type="OrthoDB" id="9782395at2"/>
<accession>A0A1D8AV27</accession>
<reference evidence="3 4" key="1">
    <citation type="submission" date="2016-06" db="EMBL/GenBank/DDBJ databases">
        <title>Three novel species with peptidoglycan cell walls form the new genus Lacunisphaera gen. nov. in the family Opitutaceae of the verrucomicrobial subdivision 4.</title>
        <authorList>
            <person name="Rast P."/>
            <person name="Gloeckner I."/>
            <person name="Jogler M."/>
            <person name="Boedeker C."/>
            <person name="Jeske O."/>
            <person name="Wiegand S."/>
            <person name="Reinhardt R."/>
            <person name="Schumann P."/>
            <person name="Rohde M."/>
            <person name="Spring S."/>
            <person name="Gloeckner F.O."/>
            <person name="Jogler C."/>
        </authorList>
    </citation>
    <scope>NUCLEOTIDE SEQUENCE [LARGE SCALE GENOMIC DNA]</scope>
    <source>
        <strain evidence="3 4">IG16b</strain>
    </source>
</reference>
<feature type="transmembrane region" description="Helical" evidence="1">
    <location>
        <begin position="7"/>
        <end position="26"/>
    </location>
</feature>
<dbReference type="Gene3D" id="3.40.50.620">
    <property type="entry name" value="HUPs"/>
    <property type="match status" value="1"/>
</dbReference>
<keyword evidence="1" id="KW-1133">Transmembrane helix</keyword>
<dbReference type="PANTHER" id="PTHR30336:SF4">
    <property type="entry name" value="ENVELOPE BIOGENESIS FACTOR ELYC"/>
    <property type="match status" value="1"/>
</dbReference>
<dbReference type="AlphaFoldDB" id="A0A1D8AV27"/>
<keyword evidence="1" id="KW-0812">Transmembrane</keyword>
<evidence type="ECO:0000313" key="4">
    <source>
        <dbReference type="Proteomes" id="UP000095228"/>
    </source>
</evidence>
<dbReference type="RefSeq" id="WP_069961976.1">
    <property type="nucleotide sequence ID" value="NZ_CP016094.1"/>
</dbReference>
<dbReference type="CDD" id="cd06259">
    <property type="entry name" value="YdcF-like"/>
    <property type="match status" value="1"/>
</dbReference>
<dbReference type="Proteomes" id="UP000095228">
    <property type="component" value="Chromosome"/>
</dbReference>
<dbReference type="InterPro" id="IPR003848">
    <property type="entry name" value="DUF218"/>
</dbReference>
<keyword evidence="4" id="KW-1185">Reference proteome</keyword>
<dbReference type="GO" id="GO:0043164">
    <property type="term" value="P:Gram-negative-bacterium-type cell wall biogenesis"/>
    <property type="evidence" value="ECO:0007669"/>
    <property type="project" value="TreeGrafter"/>
</dbReference>
<organism evidence="3 4">
    <name type="scientific">Lacunisphaera limnophila</name>
    <dbReference type="NCBI Taxonomy" id="1838286"/>
    <lineage>
        <taxon>Bacteria</taxon>
        <taxon>Pseudomonadati</taxon>
        <taxon>Verrucomicrobiota</taxon>
        <taxon>Opitutia</taxon>
        <taxon>Opitutales</taxon>
        <taxon>Opitutaceae</taxon>
        <taxon>Lacunisphaera</taxon>
    </lineage>
</organism>
<dbReference type="GO" id="GO:0000270">
    <property type="term" value="P:peptidoglycan metabolic process"/>
    <property type="evidence" value="ECO:0007669"/>
    <property type="project" value="TreeGrafter"/>
</dbReference>
<keyword evidence="1" id="KW-0472">Membrane</keyword>
<name>A0A1D8AV27_9BACT</name>
<evidence type="ECO:0000256" key="1">
    <source>
        <dbReference type="SAM" id="Phobius"/>
    </source>
</evidence>
<dbReference type="STRING" id="1838286.Verru16b_01822"/>